<organism evidence="1 2">
    <name type="scientific">Myotis davidii</name>
    <name type="common">David's myotis</name>
    <dbReference type="NCBI Taxonomy" id="225400"/>
    <lineage>
        <taxon>Eukaryota</taxon>
        <taxon>Metazoa</taxon>
        <taxon>Chordata</taxon>
        <taxon>Craniata</taxon>
        <taxon>Vertebrata</taxon>
        <taxon>Euteleostomi</taxon>
        <taxon>Mammalia</taxon>
        <taxon>Eutheria</taxon>
        <taxon>Laurasiatheria</taxon>
        <taxon>Chiroptera</taxon>
        <taxon>Yangochiroptera</taxon>
        <taxon>Vespertilionidae</taxon>
        <taxon>Myotis</taxon>
    </lineage>
</organism>
<feature type="non-terminal residue" evidence="1">
    <location>
        <position position="1"/>
    </location>
</feature>
<dbReference type="Proteomes" id="UP000010556">
    <property type="component" value="Unassembled WGS sequence"/>
</dbReference>
<dbReference type="EMBL" id="KB108894">
    <property type="protein sequence ID" value="ELK28675.1"/>
    <property type="molecule type" value="Genomic_DNA"/>
</dbReference>
<name>L5LRM7_MYODS</name>
<accession>L5LRM7</accession>
<protein>
    <submittedName>
        <fullName evidence="1">Uncharacterized protein</fullName>
    </submittedName>
</protein>
<reference evidence="2" key="1">
    <citation type="journal article" date="2013" name="Science">
        <title>Comparative analysis of bat genomes provides insight into the evolution of flight and immunity.</title>
        <authorList>
            <person name="Zhang G."/>
            <person name="Cowled C."/>
            <person name="Shi Z."/>
            <person name="Huang Z."/>
            <person name="Bishop-Lilly K.A."/>
            <person name="Fang X."/>
            <person name="Wynne J.W."/>
            <person name="Xiong Z."/>
            <person name="Baker M.L."/>
            <person name="Zhao W."/>
            <person name="Tachedjian M."/>
            <person name="Zhu Y."/>
            <person name="Zhou P."/>
            <person name="Jiang X."/>
            <person name="Ng J."/>
            <person name="Yang L."/>
            <person name="Wu L."/>
            <person name="Xiao J."/>
            <person name="Feng Y."/>
            <person name="Chen Y."/>
            <person name="Sun X."/>
            <person name="Zhang Y."/>
            <person name="Marsh G.A."/>
            <person name="Crameri G."/>
            <person name="Broder C.C."/>
            <person name="Frey K.G."/>
            <person name="Wang L.F."/>
            <person name="Wang J."/>
        </authorList>
    </citation>
    <scope>NUCLEOTIDE SEQUENCE [LARGE SCALE GENOMIC DNA]</scope>
</reference>
<proteinExistence type="predicted"/>
<sequence>LRLTLAASPILAHGAPSSRAWKPGIDGISLAAVCTASIRINPARCQRAGNASWFSCTQTHRPGTRPTVASRAREAAGGAFQGDWTISALGPRGPLLPRCAWYIYAVEYYAAVKKKDLLPFATAWMDLESIMLSEISQSEKDKCHVISLMWNLMNKIDWTK</sequence>
<dbReference type="AlphaFoldDB" id="L5LRM7"/>
<gene>
    <name evidence="1" type="ORF">MDA_GLEAN10005827</name>
</gene>
<evidence type="ECO:0000313" key="2">
    <source>
        <dbReference type="Proteomes" id="UP000010556"/>
    </source>
</evidence>
<keyword evidence="2" id="KW-1185">Reference proteome</keyword>
<evidence type="ECO:0000313" key="1">
    <source>
        <dbReference type="EMBL" id="ELK28675.1"/>
    </source>
</evidence>